<dbReference type="InParanoid" id="Q23VA5"/>
<dbReference type="GO" id="GO:0140326">
    <property type="term" value="F:ATPase-coupled intramembrane lipid transporter activity"/>
    <property type="evidence" value="ECO:0007669"/>
    <property type="project" value="UniProtKB-EC"/>
</dbReference>
<feature type="binding site" evidence="13">
    <location>
        <position position="692"/>
    </location>
    <ligand>
        <name>ATP</name>
        <dbReference type="ChEBI" id="CHEBI:30616"/>
    </ligand>
</feature>
<dbReference type="GO" id="GO:0045332">
    <property type="term" value="P:phospholipid translocation"/>
    <property type="evidence" value="ECO:0007669"/>
    <property type="project" value="TreeGrafter"/>
</dbReference>
<dbReference type="InterPro" id="IPR018303">
    <property type="entry name" value="ATPase_P-typ_P_site"/>
</dbReference>
<dbReference type="NCBIfam" id="TIGR01494">
    <property type="entry name" value="ATPase_P-type"/>
    <property type="match status" value="1"/>
</dbReference>
<evidence type="ECO:0000256" key="5">
    <source>
        <dbReference type="ARBA" id="ARBA00022741"/>
    </source>
</evidence>
<evidence type="ECO:0000313" key="19">
    <source>
        <dbReference type="EMBL" id="EAS00453.2"/>
    </source>
</evidence>
<evidence type="ECO:0000256" key="15">
    <source>
        <dbReference type="RuleBase" id="RU362033"/>
    </source>
</evidence>
<dbReference type="SFLD" id="SFLDS00003">
    <property type="entry name" value="Haloacid_Dehalogenase"/>
    <property type="match status" value="1"/>
</dbReference>
<feature type="transmembrane region" description="Helical" evidence="15">
    <location>
        <begin position="309"/>
        <end position="330"/>
    </location>
</feature>
<evidence type="ECO:0000256" key="7">
    <source>
        <dbReference type="ARBA" id="ARBA00022842"/>
    </source>
</evidence>
<feature type="binding site" evidence="14">
    <location>
        <position position="428"/>
    </location>
    <ligand>
        <name>Mg(2+)</name>
        <dbReference type="ChEBI" id="CHEBI:18420"/>
    </ligand>
</feature>
<evidence type="ECO:0000259" key="17">
    <source>
        <dbReference type="Pfam" id="PF16209"/>
    </source>
</evidence>
<feature type="binding site" evidence="13">
    <location>
        <position position="816"/>
    </location>
    <ligand>
        <name>ATP</name>
        <dbReference type="ChEBI" id="CHEBI:30616"/>
    </ligand>
</feature>
<dbReference type="Gene3D" id="3.40.1110.10">
    <property type="entry name" value="Calcium-transporting ATPase, cytoplasmic domain N"/>
    <property type="match status" value="1"/>
</dbReference>
<feature type="binding site" evidence="13">
    <location>
        <position position="815"/>
    </location>
    <ligand>
        <name>ATP</name>
        <dbReference type="ChEBI" id="CHEBI:30616"/>
    </ligand>
</feature>
<feature type="transmembrane region" description="Helical" evidence="15">
    <location>
        <begin position="905"/>
        <end position="922"/>
    </location>
</feature>
<evidence type="ECO:0000256" key="2">
    <source>
        <dbReference type="ARBA" id="ARBA00008109"/>
    </source>
</evidence>
<dbReference type="InterPro" id="IPR023214">
    <property type="entry name" value="HAD_sf"/>
</dbReference>
<evidence type="ECO:0000256" key="13">
    <source>
        <dbReference type="PIRSR" id="PIRSR606539-2"/>
    </source>
</evidence>
<dbReference type="InterPro" id="IPR006539">
    <property type="entry name" value="P-type_ATPase_IV"/>
</dbReference>
<comment type="similarity">
    <text evidence="2 15">Belongs to the cation transport ATPase (P-type) (TC 3.A.3) family. Type IV subfamily.</text>
</comment>
<feature type="binding site" evidence="13">
    <location>
        <position position="576"/>
    </location>
    <ligand>
        <name>ATP</name>
        <dbReference type="ChEBI" id="CHEBI:30616"/>
    </ligand>
</feature>
<keyword evidence="20" id="KW-1185">Reference proteome</keyword>
<dbReference type="InterPro" id="IPR001757">
    <property type="entry name" value="P_typ_ATPase"/>
</dbReference>
<dbReference type="EMBL" id="GG662615">
    <property type="protein sequence ID" value="EAS00453.2"/>
    <property type="molecule type" value="Genomic_DNA"/>
</dbReference>
<dbReference type="InterPro" id="IPR036412">
    <property type="entry name" value="HAD-like_sf"/>
</dbReference>
<feature type="binding site" evidence="13">
    <location>
        <position position="693"/>
    </location>
    <ligand>
        <name>ATP</name>
        <dbReference type="ChEBI" id="CHEBI:30616"/>
    </ligand>
</feature>
<evidence type="ECO:0000256" key="9">
    <source>
        <dbReference type="ARBA" id="ARBA00022989"/>
    </source>
</evidence>
<keyword evidence="10 15" id="KW-0472">Membrane</keyword>
<dbReference type="NCBIfam" id="TIGR01652">
    <property type="entry name" value="ATPase-Plipid"/>
    <property type="match status" value="1"/>
</dbReference>
<dbReference type="InterPro" id="IPR032630">
    <property type="entry name" value="P_typ_ATPase_c"/>
</dbReference>
<feature type="transmembrane region" description="Helical" evidence="15">
    <location>
        <begin position="1027"/>
        <end position="1045"/>
    </location>
</feature>
<evidence type="ECO:0000256" key="8">
    <source>
        <dbReference type="ARBA" id="ARBA00022967"/>
    </source>
</evidence>
<dbReference type="SUPFAM" id="SSF81660">
    <property type="entry name" value="Metal cation-transporting ATPase, ATP-binding domain N"/>
    <property type="match status" value="1"/>
</dbReference>
<feature type="binding site" evidence="13">
    <location>
        <position position="426"/>
    </location>
    <ligand>
        <name>ATP</name>
        <dbReference type="ChEBI" id="CHEBI:30616"/>
    </ligand>
</feature>
<feature type="transmembrane region" description="Helical" evidence="15">
    <location>
        <begin position="998"/>
        <end position="1015"/>
    </location>
</feature>
<organism evidence="19 20">
    <name type="scientific">Tetrahymena thermophila (strain SB210)</name>
    <dbReference type="NCBI Taxonomy" id="312017"/>
    <lineage>
        <taxon>Eukaryota</taxon>
        <taxon>Sar</taxon>
        <taxon>Alveolata</taxon>
        <taxon>Ciliophora</taxon>
        <taxon>Intramacronucleata</taxon>
        <taxon>Oligohymenophorea</taxon>
        <taxon>Hymenostomatida</taxon>
        <taxon>Tetrahymenina</taxon>
        <taxon>Tetrahymenidae</taxon>
        <taxon>Tetrahymena</taxon>
    </lineage>
</organism>
<dbReference type="InterPro" id="IPR023298">
    <property type="entry name" value="ATPase_P-typ_TM_dom_sf"/>
</dbReference>
<evidence type="ECO:0000256" key="14">
    <source>
        <dbReference type="PIRSR" id="PIRSR606539-3"/>
    </source>
</evidence>
<dbReference type="OrthoDB" id="377733at2759"/>
<keyword evidence="5 13" id="KW-0547">Nucleotide-binding</keyword>
<dbReference type="GO" id="GO:0005886">
    <property type="term" value="C:plasma membrane"/>
    <property type="evidence" value="ECO:0007669"/>
    <property type="project" value="TreeGrafter"/>
</dbReference>
<reference evidence="20" key="1">
    <citation type="journal article" date="2006" name="PLoS Biol.">
        <title>Macronuclear genome sequence of the ciliate Tetrahymena thermophila, a model eukaryote.</title>
        <authorList>
            <person name="Eisen J.A."/>
            <person name="Coyne R.S."/>
            <person name="Wu M."/>
            <person name="Wu D."/>
            <person name="Thiagarajan M."/>
            <person name="Wortman J.R."/>
            <person name="Badger J.H."/>
            <person name="Ren Q."/>
            <person name="Amedeo P."/>
            <person name="Jones K.M."/>
            <person name="Tallon L.J."/>
            <person name="Delcher A.L."/>
            <person name="Salzberg S.L."/>
            <person name="Silva J.C."/>
            <person name="Haas B.J."/>
            <person name="Majoros W.H."/>
            <person name="Farzad M."/>
            <person name="Carlton J.M."/>
            <person name="Smith R.K. Jr."/>
            <person name="Garg J."/>
            <person name="Pearlman R.E."/>
            <person name="Karrer K.M."/>
            <person name="Sun L."/>
            <person name="Manning G."/>
            <person name="Elde N.C."/>
            <person name="Turkewitz A.P."/>
            <person name="Asai D.J."/>
            <person name="Wilkes D.E."/>
            <person name="Wang Y."/>
            <person name="Cai H."/>
            <person name="Collins K."/>
            <person name="Stewart B.A."/>
            <person name="Lee S.R."/>
            <person name="Wilamowska K."/>
            <person name="Weinberg Z."/>
            <person name="Ruzzo W.L."/>
            <person name="Wloga D."/>
            <person name="Gaertig J."/>
            <person name="Frankel J."/>
            <person name="Tsao C.-C."/>
            <person name="Gorovsky M.A."/>
            <person name="Keeling P.J."/>
            <person name="Waller R.F."/>
            <person name="Patron N.J."/>
            <person name="Cherry J.M."/>
            <person name="Stover N.A."/>
            <person name="Krieger C.J."/>
            <person name="del Toro C."/>
            <person name="Ryder H.F."/>
            <person name="Williamson S.C."/>
            <person name="Barbeau R.A."/>
            <person name="Hamilton E.P."/>
            <person name="Orias E."/>
        </authorList>
    </citation>
    <scope>NUCLEOTIDE SEQUENCE [LARGE SCALE GENOMIC DNA]</scope>
    <source>
        <strain evidence="20">SB210</strain>
    </source>
</reference>
<evidence type="ECO:0000256" key="6">
    <source>
        <dbReference type="ARBA" id="ARBA00022840"/>
    </source>
</evidence>
<evidence type="ECO:0000256" key="1">
    <source>
        <dbReference type="ARBA" id="ARBA00004141"/>
    </source>
</evidence>
<dbReference type="Proteomes" id="UP000009168">
    <property type="component" value="Unassembled WGS sequence"/>
</dbReference>
<dbReference type="HOGENOM" id="CLU_000846_3_1_1"/>
<feature type="transmembrane region" description="Helical" evidence="15">
    <location>
        <begin position="101"/>
        <end position="120"/>
    </location>
</feature>
<feature type="active site" description="4-aspartylphosphate intermediate" evidence="12">
    <location>
        <position position="426"/>
    </location>
</feature>
<dbReference type="Gene3D" id="2.70.150.10">
    <property type="entry name" value="Calcium-transporting ATPase, cytoplasmic transduction domain A"/>
    <property type="match status" value="1"/>
</dbReference>
<feature type="transmembrane region" description="Helical" evidence="15">
    <location>
        <begin position="361"/>
        <end position="383"/>
    </location>
</feature>
<name>Q23VA5_TETTS</name>
<evidence type="ECO:0000256" key="4">
    <source>
        <dbReference type="ARBA" id="ARBA00022723"/>
    </source>
</evidence>
<feature type="binding site" evidence="13">
    <location>
        <position position="610"/>
    </location>
    <ligand>
        <name>ATP</name>
        <dbReference type="ChEBI" id="CHEBI:30616"/>
    </ligand>
</feature>
<feature type="region of interest" description="Disordered" evidence="16">
    <location>
        <begin position="1179"/>
        <end position="1221"/>
    </location>
</feature>
<dbReference type="PANTHER" id="PTHR24092:SF150">
    <property type="entry name" value="PHOSPHOLIPID-TRANSPORTING ATPASE"/>
    <property type="match status" value="1"/>
</dbReference>
<feature type="transmembrane region" description="Helical" evidence="15">
    <location>
        <begin position="1065"/>
        <end position="1085"/>
    </location>
</feature>
<dbReference type="InterPro" id="IPR023299">
    <property type="entry name" value="ATPase_P-typ_cyto_dom_N"/>
</dbReference>
<accession>Q23VA5</accession>
<feature type="transmembrane region" description="Helical" evidence="15">
    <location>
        <begin position="77"/>
        <end position="95"/>
    </location>
</feature>
<feature type="binding site" evidence="13">
    <location>
        <position position="427"/>
    </location>
    <ligand>
        <name>ATP</name>
        <dbReference type="ChEBI" id="CHEBI:30616"/>
    </ligand>
</feature>
<dbReference type="eggNOG" id="KOG0206">
    <property type="taxonomic scope" value="Eukaryota"/>
</dbReference>
<dbReference type="EC" id="7.6.2.1" evidence="15"/>
<dbReference type="KEGG" id="tet:TTHERM_01359440"/>
<feature type="transmembrane region" description="Helical" evidence="15">
    <location>
        <begin position="879"/>
        <end position="899"/>
    </location>
</feature>
<comment type="cofactor">
    <cofactor evidence="14">
        <name>Mg(2+)</name>
        <dbReference type="ChEBI" id="CHEBI:18420"/>
    </cofactor>
</comment>
<evidence type="ECO:0000256" key="12">
    <source>
        <dbReference type="PIRSR" id="PIRSR606539-1"/>
    </source>
</evidence>
<evidence type="ECO:0000256" key="16">
    <source>
        <dbReference type="SAM" id="MobiDB-lite"/>
    </source>
</evidence>
<feature type="domain" description="P-type ATPase C-terminal" evidence="18">
    <location>
        <begin position="838"/>
        <end position="1090"/>
    </location>
</feature>
<keyword evidence="4 14" id="KW-0479">Metal-binding</keyword>
<dbReference type="InterPro" id="IPR008250">
    <property type="entry name" value="ATPase_P-typ_transduc_dom_A_sf"/>
</dbReference>
<dbReference type="FunCoup" id="Q23VA5">
    <property type="interactions" value="9"/>
</dbReference>
<dbReference type="PROSITE" id="PS00154">
    <property type="entry name" value="ATPASE_E1_E2"/>
    <property type="match status" value="1"/>
</dbReference>
<comment type="catalytic activity">
    <reaction evidence="11 15">
        <text>ATP + H2O + phospholipidSide 1 = ADP + phosphate + phospholipidSide 2.</text>
        <dbReference type="EC" id="7.6.2.1"/>
    </reaction>
</comment>
<dbReference type="Pfam" id="PF13246">
    <property type="entry name" value="Cation_ATPase"/>
    <property type="match status" value="1"/>
</dbReference>
<feature type="binding site" evidence="13">
    <location>
        <position position="791"/>
    </location>
    <ligand>
        <name>ATP</name>
        <dbReference type="ChEBI" id="CHEBI:30616"/>
    </ligand>
</feature>
<dbReference type="AlphaFoldDB" id="Q23VA5"/>
<feature type="binding site" evidence="14">
    <location>
        <position position="816"/>
    </location>
    <ligand>
        <name>Mg(2+)</name>
        <dbReference type="ChEBI" id="CHEBI:18420"/>
    </ligand>
</feature>
<dbReference type="Gene3D" id="3.40.50.1000">
    <property type="entry name" value="HAD superfamily/HAD-like"/>
    <property type="match status" value="1"/>
</dbReference>
<dbReference type="InterPro" id="IPR032631">
    <property type="entry name" value="P-type_ATPase_N"/>
</dbReference>
<evidence type="ECO:0000256" key="10">
    <source>
        <dbReference type="ARBA" id="ARBA00023136"/>
    </source>
</evidence>
<feature type="binding site" evidence="13">
    <location>
        <position position="508"/>
    </location>
    <ligand>
        <name>ATP</name>
        <dbReference type="ChEBI" id="CHEBI:30616"/>
    </ligand>
</feature>
<dbReference type="PANTHER" id="PTHR24092">
    <property type="entry name" value="PROBABLE PHOSPHOLIPID-TRANSPORTING ATPASE"/>
    <property type="match status" value="1"/>
</dbReference>
<feature type="binding site" evidence="14">
    <location>
        <position position="426"/>
    </location>
    <ligand>
        <name>Mg(2+)</name>
        <dbReference type="ChEBI" id="CHEBI:18420"/>
    </ligand>
</feature>
<dbReference type="GO" id="GO:0000287">
    <property type="term" value="F:magnesium ion binding"/>
    <property type="evidence" value="ECO:0007669"/>
    <property type="project" value="UniProtKB-UniRule"/>
</dbReference>
<dbReference type="GeneID" id="7826994"/>
<keyword evidence="6 13" id="KW-0067">ATP-binding</keyword>
<proteinExistence type="inferred from homology"/>
<feature type="binding site" evidence="14">
    <location>
        <position position="812"/>
    </location>
    <ligand>
        <name>Mg(2+)</name>
        <dbReference type="ChEBI" id="CHEBI:18420"/>
    </ligand>
</feature>
<sequence>MQIYQVDKVNKIQNSYENAIEKPYLYCFKKKVARKQELRSVYAGIPDNQVCNNRIQTSKYNYLTFIPKNLLVQFSKLANIYFIIIGICQIIPQITTTDGKPLVYTPLGIIIFISMVKDFIEDRKRRKQDEYENKSLTNRFNASSGEFEKVAWEELTIGDIIKVDLNERFPADILILSTTNQYGNCYVETKNLDGETNLKLRQSCASLIFTDENAVKNVNNIGRFQFQYEDPNYRIHSFNGIMMDEQEKDPSKSKYPLSLQNICLRGCTLKRTHSITAVVIYSGHDCKSLKYAQRGHYKFGTVEKMMNKMVFYIFLILILISIFCAAYYVIWYSYKKDELTYLHIGEHDIESYPAGDFFLRIPMWVLLLSNFVPISLLVTLEIVKYLQGQLLTRDKNFVNKLSDELVEVNSSNLIDQLGQVRYILTDKTGTLTGNVMKFKALSVNSNSYEHTAYDDNGILNSTKLLEQLKDSSENQLEYEALLCMNLCHELMIEFVDGKKLYLGTSPDEECIMEFCLNTGIYLDSIDEHKVMTIIDSINGRTIQFKLIAIHEYRSELRKMSVLVQNLQTKQYKIYQKGAMNTIFDICSEDQSFKKVKVEEHLNDYANNMLRTLCLSYKNLTEKEVSDFLQKKNEELSKGNLNIQDINDQVFSLIEKNHILIGGTGVNDEFADQVVSTLANLKKAGIKIWMITGDKKETALSIGIKSNIVEKDGDLQVIEEGVENGQNDNFTIEQLKKYKKQLQDQKKLSIGISGLTYHNIHISQNAELIENFNFVMKNADSVIAFHFTPIQKKQLVDLVHQISPGQCVLSIGDGANDINMIQAANVGIGIRGKEGREAAKASDFSLAEFKHLNRLLLYTGQEAYRKNSYLIFFNFYKNQAWNLVYFWFNFYAGQSAQYVYDQWMTQFFNLFYVSLPIILYALFDEMHPSNEFFQPIQTRKNVLESRPQDYKHLTNNLIFQQKNFWSWFFYGSLHSLIIMFLSFLSVGEFSDKNGKQTNLFYQGMLAYTCCVILGNLKVQQLHRTHHFVTLFFIYGSIGFYFMNLYIANKITTLDCYGVINGLFRQANTYFAIMIMIMITYGIDSAYEIFNKSRNNADQQQNTQFSLQMQVYQGQKENNIIVYDKSSQQGSDQNCIEEKAKKDYDSSSAGDINKNLLIYPLKVQIKDNILHDNLAGSNYQLEEDQPYDNEVSNKNKKKQVLSQAPLQNKQASPSLLIQKADKK</sequence>
<dbReference type="GO" id="GO:0016887">
    <property type="term" value="F:ATP hydrolysis activity"/>
    <property type="evidence" value="ECO:0007669"/>
    <property type="project" value="InterPro"/>
</dbReference>
<dbReference type="Pfam" id="PF16209">
    <property type="entry name" value="PhoLip_ATPase_N"/>
    <property type="match status" value="1"/>
</dbReference>
<protein>
    <recommendedName>
        <fullName evidence="15">Phospholipid-transporting ATPase</fullName>
        <ecNumber evidence="15">7.6.2.1</ecNumber>
    </recommendedName>
</protein>
<gene>
    <name evidence="19" type="ORF">TTHERM_01359440</name>
</gene>
<evidence type="ECO:0000259" key="18">
    <source>
        <dbReference type="Pfam" id="PF16212"/>
    </source>
</evidence>
<keyword evidence="3 15" id="KW-0812">Transmembrane</keyword>
<feature type="compositionally biased region" description="Polar residues" evidence="16">
    <location>
        <begin position="1198"/>
        <end position="1213"/>
    </location>
</feature>
<dbReference type="SFLD" id="SFLDG00002">
    <property type="entry name" value="C1.7:_P-type_atpase_like"/>
    <property type="match status" value="1"/>
</dbReference>
<feature type="domain" description="P-type ATPase N-terminal" evidence="17">
    <location>
        <begin position="49"/>
        <end position="97"/>
    </location>
</feature>
<keyword evidence="9 15" id="KW-1133">Transmembrane helix</keyword>
<evidence type="ECO:0000256" key="3">
    <source>
        <dbReference type="ARBA" id="ARBA00022692"/>
    </source>
</evidence>
<feature type="binding site" evidence="13">
    <location>
        <position position="691"/>
    </location>
    <ligand>
        <name>ATP</name>
        <dbReference type="ChEBI" id="CHEBI:30616"/>
    </ligand>
</feature>
<dbReference type="SFLD" id="SFLDF00027">
    <property type="entry name" value="p-type_atpase"/>
    <property type="match status" value="1"/>
</dbReference>
<feature type="binding site" evidence="13">
    <location>
        <position position="428"/>
    </location>
    <ligand>
        <name>ATP</name>
        <dbReference type="ChEBI" id="CHEBI:30616"/>
    </ligand>
</feature>
<evidence type="ECO:0000313" key="20">
    <source>
        <dbReference type="Proteomes" id="UP000009168"/>
    </source>
</evidence>
<dbReference type="SUPFAM" id="SSF81653">
    <property type="entry name" value="Calcium ATPase, transduction domain A"/>
    <property type="match status" value="1"/>
</dbReference>
<comment type="subcellular location">
    <subcellularLocation>
        <location evidence="1 15">Membrane</location>
        <topology evidence="1 15">Multi-pass membrane protein</topology>
    </subcellularLocation>
</comment>
<dbReference type="Pfam" id="PF16212">
    <property type="entry name" value="PhoLip_ATPase_C"/>
    <property type="match status" value="1"/>
</dbReference>
<dbReference type="STRING" id="312017.Q23VA5"/>
<dbReference type="PRINTS" id="PR00119">
    <property type="entry name" value="CATATPASE"/>
</dbReference>
<feature type="transmembrane region" description="Helical" evidence="15">
    <location>
        <begin position="966"/>
        <end position="986"/>
    </location>
</feature>
<dbReference type="GO" id="GO:0005524">
    <property type="term" value="F:ATP binding"/>
    <property type="evidence" value="ECO:0007669"/>
    <property type="project" value="UniProtKB-UniRule"/>
</dbReference>
<keyword evidence="7 14" id="KW-0460">Magnesium</keyword>
<dbReference type="SUPFAM" id="SSF81665">
    <property type="entry name" value="Calcium ATPase, transmembrane domain M"/>
    <property type="match status" value="1"/>
</dbReference>
<evidence type="ECO:0000256" key="11">
    <source>
        <dbReference type="ARBA" id="ARBA00034036"/>
    </source>
</evidence>
<dbReference type="SUPFAM" id="SSF56784">
    <property type="entry name" value="HAD-like"/>
    <property type="match status" value="1"/>
</dbReference>
<keyword evidence="8 15" id="KW-1278">Translocase</keyword>
<dbReference type="RefSeq" id="XP_001020698.2">
    <property type="nucleotide sequence ID" value="XM_001020698.2"/>
</dbReference>
<dbReference type="InterPro" id="IPR044492">
    <property type="entry name" value="P_typ_ATPase_HD_dom"/>
</dbReference>